<proteinExistence type="predicted"/>
<dbReference type="Proteomes" id="UP001500305">
    <property type="component" value="Unassembled WGS sequence"/>
</dbReference>
<evidence type="ECO:0000313" key="2">
    <source>
        <dbReference type="EMBL" id="GAA2244582.1"/>
    </source>
</evidence>
<gene>
    <name evidence="2" type="ORF">GCM10010430_28000</name>
</gene>
<keyword evidence="3" id="KW-1185">Reference proteome</keyword>
<comment type="caution">
    <text evidence="2">The sequence shown here is derived from an EMBL/GenBank/DDBJ whole genome shotgun (WGS) entry which is preliminary data.</text>
</comment>
<dbReference type="EMBL" id="BAAATR010000010">
    <property type="protein sequence ID" value="GAA2244582.1"/>
    <property type="molecule type" value="Genomic_DNA"/>
</dbReference>
<protein>
    <submittedName>
        <fullName evidence="2">Uncharacterized protein</fullName>
    </submittedName>
</protein>
<accession>A0ABN3DYW1</accession>
<organism evidence="2 3">
    <name type="scientific">Kitasatospora cystarginea</name>
    <dbReference type="NCBI Taxonomy" id="58350"/>
    <lineage>
        <taxon>Bacteria</taxon>
        <taxon>Bacillati</taxon>
        <taxon>Actinomycetota</taxon>
        <taxon>Actinomycetes</taxon>
        <taxon>Kitasatosporales</taxon>
        <taxon>Streptomycetaceae</taxon>
        <taxon>Kitasatospora</taxon>
    </lineage>
</organism>
<evidence type="ECO:0000256" key="1">
    <source>
        <dbReference type="SAM" id="MobiDB-lite"/>
    </source>
</evidence>
<feature type="region of interest" description="Disordered" evidence="1">
    <location>
        <begin position="1"/>
        <end position="25"/>
    </location>
</feature>
<evidence type="ECO:0000313" key="3">
    <source>
        <dbReference type="Proteomes" id="UP001500305"/>
    </source>
</evidence>
<sequence>MSLRRQPGWIGAQRSGGGSQATAARAVGKVPAPPWSIEDLARASLLGEHAFMDTETVVRTRRALHAVAELVLAGPQYRASGTIRLRACAGGFATSVEPQLRVIGAELVAPGQVLSLEWTTCTALGAALGLTVGAPAGLYQDGPGIAADDAVEADPSAARRLAHCFALGDAALRGLFPGAEPVIWPEHFDIGVTVGEVNYGVSPGDAFRPEPYAYVGPHTFRQGEFWNAPFGAARTIRELGGAIGVMAFLEQGHRLAVGN</sequence>
<dbReference type="RefSeq" id="WP_344636667.1">
    <property type="nucleotide sequence ID" value="NZ_BAAATR010000010.1"/>
</dbReference>
<name>A0ABN3DYW1_9ACTN</name>
<reference evidence="2 3" key="1">
    <citation type="journal article" date="2019" name="Int. J. Syst. Evol. Microbiol.">
        <title>The Global Catalogue of Microorganisms (GCM) 10K type strain sequencing project: providing services to taxonomists for standard genome sequencing and annotation.</title>
        <authorList>
            <consortium name="The Broad Institute Genomics Platform"/>
            <consortium name="The Broad Institute Genome Sequencing Center for Infectious Disease"/>
            <person name="Wu L."/>
            <person name="Ma J."/>
        </authorList>
    </citation>
    <scope>NUCLEOTIDE SEQUENCE [LARGE SCALE GENOMIC DNA]</scope>
    <source>
        <strain evidence="2 3">JCM 7356</strain>
    </source>
</reference>